<comment type="caution">
    <text evidence="1">The sequence shown here is derived from an EMBL/GenBank/DDBJ whole genome shotgun (WGS) entry which is preliminary data.</text>
</comment>
<dbReference type="Proteomes" id="UP000315226">
    <property type="component" value="Unassembled WGS sequence"/>
</dbReference>
<accession>A0A4Y3RHX2</accession>
<organism evidence="1 2">
    <name type="scientific">Streptomyces gardneri</name>
    <dbReference type="NCBI Taxonomy" id="66892"/>
    <lineage>
        <taxon>Bacteria</taxon>
        <taxon>Bacillati</taxon>
        <taxon>Actinomycetota</taxon>
        <taxon>Actinomycetes</taxon>
        <taxon>Kitasatosporales</taxon>
        <taxon>Streptomycetaceae</taxon>
        <taxon>Streptomyces</taxon>
    </lineage>
</organism>
<evidence type="ECO:0000313" key="1">
    <source>
        <dbReference type="EMBL" id="GEB57346.1"/>
    </source>
</evidence>
<protein>
    <submittedName>
        <fullName evidence="1">Uncharacterized protein</fullName>
    </submittedName>
</protein>
<proteinExistence type="predicted"/>
<keyword evidence="2" id="KW-1185">Reference proteome</keyword>
<name>A0A4Y3RHX2_9ACTN</name>
<dbReference type="EMBL" id="BJMN01000017">
    <property type="protein sequence ID" value="GEB57346.1"/>
    <property type="molecule type" value="Genomic_DNA"/>
</dbReference>
<dbReference type="AlphaFoldDB" id="A0A4Y3RHX2"/>
<sequence>MRVIGAIAMRFGTVRPFSVTGRDRISAARELGDAVTVTGTLLVAIT</sequence>
<evidence type="ECO:0000313" key="2">
    <source>
        <dbReference type="Proteomes" id="UP000315226"/>
    </source>
</evidence>
<gene>
    <name evidence="1" type="ORF">SGA01_29510</name>
</gene>
<reference evidence="1 2" key="1">
    <citation type="submission" date="2019-06" db="EMBL/GenBank/DDBJ databases">
        <title>Whole genome shotgun sequence of Streptomyces gardneri NBRC 12865.</title>
        <authorList>
            <person name="Hosoyama A."/>
            <person name="Uohara A."/>
            <person name="Ohji S."/>
            <person name="Ichikawa N."/>
        </authorList>
    </citation>
    <scope>NUCLEOTIDE SEQUENCE [LARGE SCALE GENOMIC DNA]</scope>
    <source>
        <strain evidence="1 2">NBRC 12865</strain>
    </source>
</reference>